<dbReference type="SUPFAM" id="SSF101738">
    <property type="entry name" value="SspB-like"/>
    <property type="match status" value="1"/>
</dbReference>
<gene>
    <name evidence="2" type="ORF">C0V82_08205</name>
</gene>
<dbReference type="OrthoDB" id="9800412at2"/>
<dbReference type="Pfam" id="PF04386">
    <property type="entry name" value="SspB"/>
    <property type="match status" value="1"/>
</dbReference>
<keyword evidence="3" id="KW-1185">Reference proteome</keyword>
<accession>A0A2K9NAV3</accession>
<sequence>MSEEMLRYDRMVEAAKRGVVRQALREVLNRGGQLPGEHHFYVTFRTDAEGVDIPDYLRAKYPTEMTIVLQYQFYDLTVENDKFAVTLSFGGVLRRLVVPYITIITFADPSVNFVLQFQPDDMPDLLVDEEEMEEEGTDTVAATDEPDDDAPKPTGTVVALDAFRKK</sequence>
<dbReference type="InterPro" id="IPR007481">
    <property type="entry name" value="SspB"/>
</dbReference>
<feature type="compositionally biased region" description="Acidic residues" evidence="1">
    <location>
        <begin position="128"/>
        <end position="137"/>
    </location>
</feature>
<dbReference type="AlphaFoldDB" id="A0A2K9NAV3"/>
<dbReference type="Gene3D" id="2.30.30.220">
    <property type="entry name" value="SspB-like"/>
    <property type="match status" value="1"/>
</dbReference>
<evidence type="ECO:0008006" key="4">
    <source>
        <dbReference type="Google" id="ProtNLM"/>
    </source>
</evidence>
<evidence type="ECO:0000256" key="1">
    <source>
        <dbReference type="SAM" id="MobiDB-lite"/>
    </source>
</evidence>
<dbReference type="KEGG" id="ncb:C0V82_08205"/>
<dbReference type="InterPro" id="IPR036760">
    <property type="entry name" value="SspB-like_sf"/>
</dbReference>
<dbReference type="Proteomes" id="UP000234752">
    <property type="component" value="Chromosome eg_1"/>
</dbReference>
<proteinExistence type="predicted"/>
<evidence type="ECO:0000313" key="2">
    <source>
        <dbReference type="EMBL" id="AUN30217.1"/>
    </source>
</evidence>
<evidence type="ECO:0000313" key="3">
    <source>
        <dbReference type="Proteomes" id="UP000234752"/>
    </source>
</evidence>
<dbReference type="RefSeq" id="WP_102111916.1">
    <property type="nucleotide sequence ID" value="NZ_BMGN01000002.1"/>
</dbReference>
<organism evidence="2 3">
    <name type="scientific">Niveispirillum cyanobacteriorum</name>
    <dbReference type="NCBI Taxonomy" id="1612173"/>
    <lineage>
        <taxon>Bacteria</taxon>
        <taxon>Pseudomonadati</taxon>
        <taxon>Pseudomonadota</taxon>
        <taxon>Alphaproteobacteria</taxon>
        <taxon>Rhodospirillales</taxon>
        <taxon>Azospirillaceae</taxon>
        <taxon>Niveispirillum</taxon>
    </lineage>
</organism>
<name>A0A2K9NAV3_9PROT</name>
<reference evidence="2 3" key="1">
    <citation type="submission" date="2017-12" db="EMBL/GenBank/DDBJ databases">
        <title>Genomes of bacteria within cyanobacterial aggregates.</title>
        <authorList>
            <person name="Cai H."/>
        </authorList>
    </citation>
    <scope>NUCLEOTIDE SEQUENCE [LARGE SCALE GENOMIC DNA]</scope>
    <source>
        <strain evidence="2 3">TH16</strain>
    </source>
</reference>
<dbReference type="EMBL" id="CP025611">
    <property type="protein sequence ID" value="AUN30217.1"/>
    <property type="molecule type" value="Genomic_DNA"/>
</dbReference>
<protein>
    <recommendedName>
        <fullName evidence="4">Stringent starvation protein B</fullName>
    </recommendedName>
</protein>
<feature type="region of interest" description="Disordered" evidence="1">
    <location>
        <begin position="128"/>
        <end position="156"/>
    </location>
</feature>